<keyword evidence="3" id="KW-0378">Hydrolase</keyword>
<feature type="domain" description="NlpC/P60" evidence="5">
    <location>
        <begin position="168"/>
        <end position="288"/>
    </location>
</feature>
<dbReference type="InterPro" id="IPR000064">
    <property type="entry name" value="NLP_P60_dom"/>
</dbReference>
<keyword evidence="2" id="KW-0645">Protease</keyword>
<gene>
    <name evidence="6" type="ORF">ENK01_03805</name>
</gene>
<dbReference type="SUPFAM" id="SSF54001">
    <property type="entry name" value="Cysteine proteinases"/>
    <property type="match status" value="1"/>
</dbReference>
<dbReference type="InterPro" id="IPR051794">
    <property type="entry name" value="PG_Endopeptidase_C40"/>
</dbReference>
<comment type="similarity">
    <text evidence="1">Belongs to the peptidase C40 family.</text>
</comment>
<dbReference type="Proteomes" id="UP000885806">
    <property type="component" value="Unassembled WGS sequence"/>
</dbReference>
<accession>A0A7V5NXE5</accession>
<dbReference type="InterPro" id="IPR041382">
    <property type="entry name" value="SH3_16"/>
</dbReference>
<proteinExistence type="inferred from homology"/>
<dbReference type="Pfam" id="PF18348">
    <property type="entry name" value="SH3_16"/>
    <property type="match status" value="1"/>
</dbReference>
<keyword evidence="4" id="KW-0788">Thiol protease</keyword>
<evidence type="ECO:0000313" key="6">
    <source>
        <dbReference type="EMBL" id="HHI89057.1"/>
    </source>
</evidence>
<evidence type="ECO:0000259" key="5">
    <source>
        <dbReference type="PROSITE" id="PS51935"/>
    </source>
</evidence>
<organism evidence="6">
    <name type="scientific">Hellea balneolensis</name>
    <dbReference type="NCBI Taxonomy" id="287478"/>
    <lineage>
        <taxon>Bacteria</taxon>
        <taxon>Pseudomonadati</taxon>
        <taxon>Pseudomonadota</taxon>
        <taxon>Alphaproteobacteria</taxon>
        <taxon>Maricaulales</taxon>
        <taxon>Robiginitomaculaceae</taxon>
        <taxon>Hellea</taxon>
    </lineage>
</organism>
<evidence type="ECO:0000256" key="4">
    <source>
        <dbReference type="ARBA" id="ARBA00022807"/>
    </source>
</evidence>
<reference evidence="6" key="1">
    <citation type="journal article" date="2020" name="mSystems">
        <title>Genome- and Community-Level Interaction Insights into Carbon Utilization and Element Cycling Functions of Hydrothermarchaeota in Hydrothermal Sediment.</title>
        <authorList>
            <person name="Zhou Z."/>
            <person name="Liu Y."/>
            <person name="Xu W."/>
            <person name="Pan J."/>
            <person name="Luo Z.H."/>
            <person name="Li M."/>
        </authorList>
    </citation>
    <scope>NUCLEOTIDE SEQUENCE [LARGE SCALE GENOMIC DNA]</scope>
    <source>
        <strain evidence="6">HyVt-538</strain>
    </source>
</reference>
<dbReference type="PANTHER" id="PTHR47359">
    <property type="entry name" value="PEPTIDOGLYCAN DL-ENDOPEPTIDASE CWLO"/>
    <property type="match status" value="1"/>
</dbReference>
<dbReference type="PANTHER" id="PTHR47359:SF3">
    <property type="entry name" value="NLP_P60 DOMAIN-CONTAINING PROTEIN-RELATED"/>
    <property type="match status" value="1"/>
</dbReference>
<name>A0A7V5NXE5_9PROT</name>
<dbReference type="Pfam" id="PF00877">
    <property type="entry name" value="NLPC_P60"/>
    <property type="match status" value="1"/>
</dbReference>
<evidence type="ECO:0000256" key="2">
    <source>
        <dbReference type="ARBA" id="ARBA00022670"/>
    </source>
</evidence>
<dbReference type="AlphaFoldDB" id="A0A7V5NXE5"/>
<dbReference type="InterPro" id="IPR038765">
    <property type="entry name" value="Papain-like_cys_pep_sf"/>
</dbReference>
<protein>
    <submittedName>
        <fullName evidence="6">NlpC/P60 family protein</fullName>
    </submittedName>
</protein>
<dbReference type="PROSITE" id="PS51935">
    <property type="entry name" value="NLPC_P60"/>
    <property type="match status" value="1"/>
</dbReference>
<dbReference type="GO" id="GO:0008234">
    <property type="term" value="F:cysteine-type peptidase activity"/>
    <property type="evidence" value="ECO:0007669"/>
    <property type="project" value="UniProtKB-KW"/>
</dbReference>
<dbReference type="GO" id="GO:0006508">
    <property type="term" value="P:proteolysis"/>
    <property type="evidence" value="ECO:0007669"/>
    <property type="project" value="UniProtKB-KW"/>
</dbReference>
<dbReference type="EMBL" id="DROP01000254">
    <property type="protein sequence ID" value="HHI89057.1"/>
    <property type="molecule type" value="Genomic_DNA"/>
</dbReference>
<evidence type="ECO:0000256" key="3">
    <source>
        <dbReference type="ARBA" id="ARBA00022801"/>
    </source>
</evidence>
<sequence length="290" mass="32029">MSDTKNWPDRRITPWREDLAAVHLQGVVEVKHYNEPARHQVVLPVVPLHRRPAAASGLETQLLFGRLFDVYDVANGWAWGQEVIENGPWVGKGYVGYVPKMALSLPVFVPTHRVSAMRAPVFAKPDLKSAIRNSLPLGAKIPLEEAEEDYYGFLDQGFVHKNHVTEVGITGGDFVSVAEQHIGLPYVWGGISPDGVDCSGLVQTSLRATGRDAPRDADMQERELGKTVCDGAALQRGDLVFWKGHVGIMRDGETLLHANAYHMKVASEPLSEAIDRIERKGGPVRAFKRL</sequence>
<evidence type="ECO:0000256" key="1">
    <source>
        <dbReference type="ARBA" id="ARBA00007074"/>
    </source>
</evidence>
<dbReference type="Gene3D" id="3.90.1720.10">
    <property type="entry name" value="endopeptidase domain like (from Nostoc punctiforme)"/>
    <property type="match status" value="1"/>
</dbReference>
<comment type="caution">
    <text evidence="6">The sequence shown here is derived from an EMBL/GenBank/DDBJ whole genome shotgun (WGS) entry which is preliminary data.</text>
</comment>